<organism evidence="2 3">
    <name type="scientific">Mycena pura</name>
    <dbReference type="NCBI Taxonomy" id="153505"/>
    <lineage>
        <taxon>Eukaryota</taxon>
        <taxon>Fungi</taxon>
        <taxon>Dikarya</taxon>
        <taxon>Basidiomycota</taxon>
        <taxon>Agaricomycotina</taxon>
        <taxon>Agaricomycetes</taxon>
        <taxon>Agaricomycetidae</taxon>
        <taxon>Agaricales</taxon>
        <taxon>Marasmiineae</taxon>
        <taxon>Mycenaceae</taxon>
        <taxon>Mycena</taxon>
    </lineage>
</organism>
<evidence type="ECO:0000313" key="2">
    <source>
        <dbReference type="EMBL" id="KAJ7190844.1"/>
    </source>
</evidence>
<name>A0AAD6XWY4_9AGAR</name>
<keyword evidence="1" id="KW-0472">Membrane</keyword>
<keyword evidence="1" id="KW-0812">Transmembrane</keyword>
<evidence type="ECO:0000313" key="3">
    <source>
        <dbReference type="Proteomes" id="UP001219525"/>
    </source>
</evidence>
<dbReference type="Proteomes" id="UP001219525">
    <property type="component" value="Unassembled WGS sequence"/>
</dbReference>
<evidence type="ECO:0000256" key="1">
    <source>
        <dbReference type="SAM" id="Phobius"/>
    </source>
</evidence>
<gene>
    <name evidence="2" type="ORF">GGX14DRAFT_407596</name>
</gene>
<sequence>MADASLCHFSSISRSSIINLVIRKIIEVLGDKILNAFKQGVRFFLVKKAQLLLNLYLPLAVTNIIISVHYIRRLKSFIQDHLSLYYLPFAPQRKVGCEASRRPNSSGYRNIHHPSLLEAPSALT</sequence>
<keyword evidence="1" id="KW-1133">Transmembrane helix</keyword>
<proteinExistence type="predicted"/>
<dbReference type="EMBL" id="JARJCW010000141">
    <property type="protein sequence ID" value="KAJ7190844.1"/>
    <property type="molecule type" value="Genomic_DNA"/>
</dbReference>
<reference evidence="2" key="1">
    <citation type="submission" date="2023-03" db="EMBL/GenBank/DDBJ databases">
        <title>Massive genome expansion in bonnet fungi (Mycena s.s.) driven by repeated elements and novel gene families across ecological guilds.</title>
        <authorList>
            <consortium name="Lawrence Berkeley National Laboratory"/>
            <person name="Harder C.B."/>
            <person name="Miyauchi S."/>
            <person name="Viragh M."/>
            <person name="Kuo A."/>
            <person name="Thoen E."/>
            <person name="Andreopoulos B."/>
            <person name="Lu D."/>
            <person name="Skrede I."/>
            <person name="Drula E."/>
            <person name="Henrissat B."/>
            <person name="Morin E."/>
            <person name="Kohler A."/>
            <person name="Barry K."/>
            <person name="LaButti K."/>
            <person name="Morin E."/>
            <person name="Salamov A."/>
            <person name="Lipzen A."/>
            <person name="Mereny Z."/>
            <person name="Hegedus B."/>
            <person name="Baldrian P."/>
            <person name="Stursova M."/>
            <person name="Weitz H."/>
            <person name="Taylor A."/>
            <person name="Grigoriev I.V."/>
            <person name="Nagy L.G."/>
            <person name="Martin F."/>
            <person name="Kauserud H."/>
        </authorList>
    </citation>
    <scope>NUCLEOTIDE SEQUENCE</scope>
    <source>
        <strain evidence="2">9144</strain>
    </source>
</reference>
<accession>A0AAD6XWY4</accession>
<feature type="transmembrane region" description="Helical" evidence="1">
    <location>
        <begin position="51"/>
        <end position="71"/>
    </location>
</feature>
<comment type="caution">
    <text evidence="2">The sequence shown here is derived from an EMBL/GenBank/DDBJ whole genome shotgun (WGS) entry which is preliminary data.</text>
</comment>
<protein>
    <submittedName>
        <fullName evidence="2">Uncharacterized protein</fullName>
    </submittedName>
</protein>
<keyword evidence="3" id="KW-1185">Reference proteome</keyword>
<dbReference type="AlphaFoldDB" id="A0AAD6XWY4"/>